<dbReference type="Gene3D" id="3.30.565.10">
    <property type="entry name" value="Histidine kinase-like ATPase, C-terminal domain"/>
    <property type="match status" value="1"/>
</dbReference>
<dbReference type="PATRIC" id="fig|1566026.4.peg.3351"/>
<evidence type="ECO:0000256" key="12">
    <source>
        <dbReference type="ARBA" id="ARBA00023012"/>
    </source>
</evidence>
<keyword evidence="10" id="KW-0067">ATP-binding</keyword>
<sequence>MRIRSKITLIFTLTTCTLLLATFVSIYYFAKVYSEKEFYDHLSRRAKIEADFFLKAEELDSLTFNEIQKEHLLHLTSETAYVVPKSDINTLPVPVRSFASSITNNEALTQKIDHVAFYGMIHSHHNKDYIVIISAIDEHGIKLIQSLKSILIIAFITCSVVIFIVGIFQAKQVLIPISGIVKRANEIRASNLHLRLDTGENNDELAELSSTFNNMLDRLETSFEIQSNFVSNASHELKNPLTAILGEVEVALRKQRTVDEYIASLNTIEKESNRLEILVKCLLELAQADHDNKGLIIESIRIDELMLIVKSDIDKIKPENQISFDFSELPETAECLIIQGSQSLLRMVLNNIVENACKFSMNKPVTIKVSANETWVEIEVDDKGIGIPPQELKNIFEHFYRASNARAFNGFGIGLPLAQKVIKIHGGSLIINSKEGEGTNVKISLPNYRQAVSIDR</sequence>
<name>A0A0L8ALE1_9BACT</name>
<dbReference type="InterPro" id="IPR050398">
    <property type="entry name" value="HssS/ArlS-like"/>
</dbReference>
<protein>
    <recommendedName>
        <fullName evidence="3">histidine kinase</fullName>
        <ecNumber evidence="3">2.7.13.3</ecNumber>
    </recommendedName>
</protein>
<evidence type="ECO:0000259" key="15">
    <source>
        <dbReference type="PROSITE" id="PS50109"/>
    </source>
</evidence>
<organism evidence="17 18">
    <name type="scientific">Roseivirga seohaensis subsp. aquiponti</name>
    <dbReference type="NCBI Taxonomy" id="1566026"/>
    <lineage>
        <taxon>Bacteria</taxon>
        <taxon>Pseudomonadati</taxon>
        <taxon>Bacteroidota</taxon>
        <taxon>Cytophagia</taxon>
        <taxon>Cytophagales</taxon>
        <taxon>Roseivirgaceae</taxon>
        <taxon>Roseivirga</taxon>
    </lineage>
</organism>
<dbReference type="InterPro" id="IPR003594">
    <property type="entry name" value="HATPase_dom"/>
</dbReference>
<dbReference type="EMBL" id="JSVA01000008">
    <property type="protein sequence ID" value="KOF03174.1"/>
    <property type="molecule type" value="Genomic_DNA"/>
</dbReference>
<evidence type="ECO:0000256" key="8">
    <source>
        <dbReference type="ARBA" id="ARBA00022741"/>
    </source>
</evidence>
<evidence type="ECO:0000313" key="17">
    <source>
        <dbReference type="EMBL" id="KOF03174.1"/>
    </source>
</evidence>
<keyword evidence="18" id="KW-1185">Reference proteome</keyword>
<evidence type="ECO:0000313" key="18">
    <source>
        <dbReference type="Proteomes" id="UP000036908"/>
    </source>
</evidence>
<evidence type="ECO:0000256" key="14">
    <source>
        <dbReference type="SAM" id="Phobius"/>
    </source>
</evidence>
<dbReference type="CDD" id="cd06225">
    <property type="entry name" value="HAMP"/>
    <property type="match status" value="1"/>
</dbReference>
<feature type="transmembrane region" description="Helical" evidence="14">
    <location>
        <begin position="7"/>
        <end position="30"/>
    </location>
</feature>
<evidence type="ECO:0000256" key="3">
    <source>
        <dbReference type="ARBA" id="ARBA00012438"/>
    </source>
</evidence>
<dbReference type="Pfam" id="PF00512">
    <property type="entry name" value="HisKA"/>
    <property type="match status" value="1"/>
</dbReference>
<keyword evidence="11 14" id="KW-1133">Transmembrane helix</keyword>
<keyword evidence="5" id="KW-0597">Phosphoprotein</keyword>
<keyword evidence="8" id="KW-0547">Nucleotide-binding</keyword>
<evidence type="ECO:0000256" key="13">
    <source>
        <dbReference type="ARBA" id="ARBA00023136"/>
    </source>
</evidence>
<feature type="transmembrane region" description="Helical" evidence="14">
    <location>
        <begin position="150"/>
        <end position="168"/>
    </location>
</feature>
<dbReference type="GO" id="GO:0005524">
    <property type="term" value="F:ATP binding"/>
    <property type="evidence" value="ECO:0007669"/>
    <property type="project" value="UniProtKB-KW"/>
</dbReference>
<feature type="domain" description="HAMP" evidence="16">
    <location>
        <begin position="171"/>
        <end position="224"/>
    </location>
</feature>
<evidence type="ECO:0000256" key="1">
    <source>
        <dbReference type="ARBA" id="ARBA00000085"/>
    </source>
</evidence>
<proteinExistence type="predicted"/>
<dbReference type="InterPro" id="IPR004358">
    <property type="entry name" value="Sig_transdc_His_kin-like_C"/>
</dbReference>
<dbReference type="SUPFAM" id="SSF55874">
    <property type="entry name" value="ATPase domain of HSP90 chaperone/DNA topoisomerase II/histidine kinase"/>
    <property type="match status" value="1"/>
</dbReference>
<dbReference type="FunFam" id="1.10.287.130:FF:000001">
    <property type="entry name" value="Two-component sensor histidine kinase"/>
    <property type="match status" value="1"/>
</dbReference>
<dbReference type="InterPro" id="IPR003660">
    <property type="entry name" value="HAMP_dom"/>
</dbReference>
<keyword evidence="7 14" id="KW-0812">Transmembrane</keyword>
<dbReference type="CDD" id="cd00075">
    <property type="entry name" value="HATPase"/>
    <property type="match status" value="1"/>
</dbReference>
<dbReference type="GO" id="GO:0005886">
    <property type="term" value="C:plasma membrane"/>
    <property type="evidence" value="ECO:0007669"/>
    <property type="project" value="UniProtKB-SubCell"/>
</dbReference>
<keyword evidence="12" id="KW-0902">Two-component regulatory system</keyword>
<dbReference type="AlphaFoldDB" id="A0A0L8ALE1"/>
<comment type="subcellular location">
    <subcellularLocation>
        <location evidence="2">Cell membrane</location>
        <topology evidence="2">Multi-pass membrane protein</topology>
    </subcellularLocation>
</comment>
<keyword evidence="9" id="KW-0418">Kinase</keyword>
<reference evidence="18" key="1">
    <citation type="submission" date="2014-11" db="EMBL/GenBank/DDBJ databases">
        <title>Genome sequencing of Roseivirga sp. D-25.</title>
        <authorList>
            <person name="Selvaratnam C."/>
            <person name="Thevarajoo S."/>
            <person name="Goh K.M."/>
            <person name="Eee R."/>
            <person name="Chan K.-G."/>
            <person name="Chong C.S."/>
        </authorList>
    </citation>
    <scope>NUCLEOTIDE SEQUENCE [LARGE SCALE GENOMIC DNA]</scope>
    <source>
        <strain evidence="18">D-25</strain>
    </source>
</reference>
<dbReference type="CDD" id="cd00082">
    <property type="entry name" value="HisKA"/>
    <property type="match status" value="1"/>
</dbReference>
<gene>
    <name evidence="17" type="ORF">OB69_07600</name>
</gene>
<dbReference type="Pfam" id="PF02518">
    <property type="entry name" value="HATPase_c"/>
    <property type="match status" value="1"/>
</dbReference>
<dbReference type="Gene3D" id="6.10.340.10">
    <property type="match status" value="1"/>
</dbReference>
<dbReference type="SUPFAM" id="SSF47384">
    <property type="entry name" value="Homodimeric domain of signal transducing histidine kinase"/>
    <property type="match status" value="1"/>
</dbReference>
<comment type="catalytic activity">
    <reaction evidence="1">
        <text>ATP + protein L-histidine = ADP + protein N-phospho-L-histidine.</text>
        <dbReference type="EC" id="2.7.13.3"/>
    </reaction>
</comment>
<evidence type="ECO:0000256" key="2">
    <source>
        <dbReference type="ARBA" id="ARBA00004651"/>
    </source>
</evidence>
<comment type="caution">
    <text evidence="17">The sequence shown here is derived from an EMBL/GenBank/DDBJ whole genome shotgun (WGS) entry which is preliminary data.</text>
</comment>
<feature type="domain" description="Histidine kinase" evidence="15">
    <location>
        <begin position="232"/>
        <end position="449"/>
    </location>
</feature>
<dbReference type="PROSITE" id="PS50885">
    <property type="entry name" value="HAMP"/>
    <property type="match status" value="1"/>
</dbReference>
<dbReference type="Pfam" id="PF00672">
    <property type="entry name" value="HAMP"/>
    <property type="match status" value="1"/>
</dbReference>
<dbReference type="InterPro" id="IPR036097">
    <property type="entry name" value="HisK_dim/P_sf"/>
</dbReference>
<keyword evidence="4" id="KW-1003">Cell membrane</keyword>
<dbReference type="InterPro" id="IPR003661">
    <property type="entry name" value="HisK_dim/P_dom"/>
</dbReference>
<evidence type="ECO:0000256" key="5">
    <source>
        <dbReference type="ARBA" id="ARBA00022553"/>
    </source>
</evidence>
<evidence type="ECO:0000259" key="16">
    <source>
        <dbReference type="PROSITE" id="PS50885"/>
    </source>
</evidence>
<dbReference type="Proteomes" id="UP000036908">
    <property type="component" value="Unassembled WGS sequence"/>
</dbReference>
<dbReference type="GO" id="GO:0000155">
    <property type="term" value="F:phosphorelay sensor kinase activity"/>
    <property type="evidence" value="ECO:0007669"/>
    <property type="project" value="InterPro"/>
</dbReference>
<dbReference type="InterPro" id="IPR036890">
    <property type="entry name" value="HATPase_C_sf"/>
</dbReference>
<dbReference type="SMART" id="SM00387">
    <property type="entry name" value="HATPase_c"/>
    <property type="match status" value="1"/>
</dbReference>
<dbReference type="RefSeq" id="WP_053223107.1">
    <property type="nucleotide sequence ID" value="NZ_JSVA01000008.1"/>
</dbReference>
<dbReference type="SUPFAM" id="SSF158472">
    <property type="entry name" value="HAMP domain-like"/>
    <property type="match status" value="1"/>
</dbReference>
<dbReference type="Gene3D" id="1.10.287.130">
    <property type="match status" value="1"/>
</dbReference>
<keyword evidence="13 14" id="KW-0472">Membrane</keyword>
<dbReference type="EC" id="2.7.13.3" evidence="3"/>
<evidence type="ECO:0000256" key="10">
    <source>
        <dbReference type="ARBA" id="ARBA00022840"/>
    </source>
</evidence>
<evidence type="ECO:0000256" key="7">
    <source>
        <dbReference type="ARBA" id="ARBA00022692"/>
    </source>
</evidence>
<evidence type="ECO:0000256" key="6">
    <source>
        <dbReference type="ARBA" id="ARBA00022679"/>
    </source>
</evidence>
<dbReference type="SMART" id="SM00388">
    <property type="entry name" value="HisKA"/>
    <property type="match status" value="1"/>
</dbReference>
<dbReference type="InterPro" id="IPR005467">
    <property type="entry name" value="His_kinase_dom"/>
</dbReference>
<evidence type="ECO:0000256" key="11">
    <source>
        <dbReference type="ARBA" id="ARBA00022989"/>
    </source>
</evidence>
<accession>A0A0L8ALE1</accession>
<dbReference type="SMART" id="SM00304">
    <property type="entry name" value="HAMP"/>
    <property type="match status" value="1"/>
</dbReference>
<keyword evidence="6" id="KW-0808">Transferase</keyword>
<dbReference type="PROSITE" id="PS50109">
    <property type="entry name" value="HIS_KIN"/>
    <property type="match status" value="1"/>
</dbReference>
<evidence type="ECO:0000256" key="4">
    <source>
        <dbReference type="ARBA" id="ARBA00022475"/>
    </source>
</evidence>
<dbReference type="PANTHER" id="PTHR45528">
    <property type="entry name" value="SENSOR HISTIDINE KINASE CPXA"/>
    <property type="match status" value="1"/>
</dbReference>
<dbReference type="PRINTS" id="PR00344">
    <property type="entry name" value="BCTRLSENSOR"/>
</dbReference>
<dbReference type="PANTHER" id="PTHR45528:SF1">
    <property type="entry name" value="SENSOR HISTIDINE KINASE CPXA"/>
    <property type="match status" value="1"/>
</dbReference>
<evidence type="ECO:0000256" key="9">
    <source>
        <dbReference type="ARBA" id="ARBA00022777"/>
    </source>
</evidence>
<dbReference type="OrthoDB" id="594725at2"/>